<comment type="caution">
    <text evidence="2">The sequence shown here is derived from an EMBL/GenBank/DDBJ whole genome shotgun (WGS) entry which is preliminary data.</text>
</comment>
<feature type="chain" id="PRO_5037539241" description="Secreted protein" evidence="1">
    <location>
        <begin position="20"/>
        <end position="61"/>
    </location>
</feature>
<accession>A0A976IFX3</accession>
<keyword evidence="3" id="KW-1185">Reference proteome</keyword>
<sequence length="61" mass="6536">MRLLDVLVAFAILASTSPAMNSAAQLTPSVDCLLAPLFISQILSLDNLTTFMLARDAILKD</sequence>
<proteinExistence type="predicted"/>
<dbReference type="KEGG" id="blac:94351797"/>
<evidence type="ECO:0000256" key="1">
    <source>
        <dbReference type="SAM" id="SignalP"/>
    </source>
</evidence>
<dbReference type="AlphaFoldDB" id="A0A976IFX3"/>
<name>A0A976IFX3_BRELC</name>
<gene>
    <name evidence="2" type="ORF">CCR75_008071</name>
</gene>
<organism evidence="2 3">
    <name type="scientific">Bremia lactucae</name>
    <name type="common">Lettuce downy mildew</name>
    <dbReference type="NCBI Taxonomy" id="4779"/>
    <lineage>
        <taxon>Eukaryota</taxon>
        <taxon>Sar</taxon>
        <taxon>Stramenopiles</taxon>
        <taxon>Oomycota</taxon>
        <taxon>Peronosporomycetes</taxon>
        <taxon>Peronosporales</taxon>
        <taxon>Peronosporaceae</taxon>
        <taxon>Bremia</taxon>
    </lineage>
</organism>
<feature type="signal peptide" evidence="1">
    <location>
        <begin position="1"/>
        <end position="19"/>
    </location>
</feature>
<protein>
    <recommendedName>
        <fullName evidence="4">Secreted protein</fullName>
    </recommendedName>
</protein>
<evidence type="ECO:0000313" key="3">
    <source>
        <dbReference type="Proteomes" id="UP000294530"/>
    </source>
</evidence>
<dbReference type="EMBL" id="SHOA02000014">
    <property type="protein sequence ID" value="TDH70427.1"/>
    <property type="molecule type" value="Genomic_DNA"/>
</dbReference>
<reference evidence="2 3" key="1">
    <citation type="journal article" date="2021" name="Genome Biol.">
        <title>AFLAP: assembly-free linkage analysis pipeline using k-mers from genome sequencing data.</title>
        <authorList>
            <person name="Fletcher K."/>
            <person name="Zhang L."/>
            <person name="Gil J."/>
            <person name="Han R."/>
            <person name="Cavanaugh K."/>
            <person name="Michelmore R."/>
        </authorList>
    </citation>
    <scope>NUCLEOTIDE SEQUENCE [LARGE SCALE GENOMIC DNA]</scope>
    <source>
        <strain evidence="2 3">SF5</strain>
    </source>
</reference>
<evidence type="ECO:0000313" key="2">
    <source>
        <dbReference type="EMBL" id="TDH70427.1"/>
    </source>
</evidence>
<dbReference type="Proteomes" id="UP000294530">
    <property type="component" value="Unassembled WGS sequence"/>
</dbReference>
<evidence type="ECO:0008006" key="4">
    <source>
        <dbReference type="Google" id="ProtNLM"/>
    </source>
</evidence>
<keyword evidence="1" id="KW-0732">Signal</keyword>
<dbReference type="GeneID" id="94351797"/>
<dbReference type="RefSeq" id="XP_067819926.1">
    <property type="nucleotide sequence ID" value="XM_067966126.1"/>
</dbReference>